<dbReference type="GO" id="GO:0005960">
    <property type="term" value="C:glycine cleavage complex"/>
    <property type="evidence" value="ECO:0007669"/>
    <property type="project" value="InterPro"/>
</dbReference>
<dbReference type="HOGENOM" id="CLU_097408_2_2_2"/>
<dbReference type="InterPro" id="IPR000089">
    <property type="entry name" value="Biotin_lipoyl"/>
</dbReference>
<gene>
    <name evidence="3" type="primary">gcvH</name>
    <name evidence="5" type="ordered locus">Mcup_0662</name>
</gene>
<dbReference type="EMBL" id="CP002656">
    <property type="protein sequence ID" value="AEB94767.1"/>
    <property type="molecule type" value="Genomic_DNA"/>
</dbReference>
<feature type="modified residue" description="N6-lipoyllysine" evidence="3">
    <location>
        <position position="69"/>
    </location>
</feature>
<dbReference type="AlphaFoldDB" id="F4G1F4"/>
<dbReference type="InterPro" id="IPR002930">
    <property type="entry name" value="GCV_H"/>
</dbReference>
<dbReference type="GO" id="GO:0019464">
    <property type="term" value="P:glycine decarboxylation via glycine cleavage system"/>
    <property type="evidence" value="ECO:0007669"/>
    <property type="project" value="UniProtKB-UniRule"/>
</dbReference>
<evidence type="ECO:0000313" key="6">
    <source>
        <dbReference type="Proteomes" id="UP000007812"/>
    </source>
</evidence>
<evidence type="ECO:0000259" key="4">
    <source>
        <dbReference type="PROSITE" id="PS50968"/>
    </source>
</evidence>
<comment type="cofactor">
    <cofactor evidence="3">
        <name>(R)-lipoate</name>
        <dbReference type="ChEBI" id="CHEBI:83088"/>
    </cofactor>
    <text evidence="3">Binds 1 lipoyl cofactor covalently.</text>
</comment>
<dbReference type="GO" id="GO:0009249">
    <property type="term" value="P:protein lipoylation"/>
    <property type="evidence" value="ECO:0007669"/>
    <property type="project" value="TreeGrafter"/>
</dbReference>
<feature type="domain" description="Lipoyl-binding" evidence="4">
    <location>
        <begin position="28"/>
        <end position="109"/>
    </location>
</feature>
<dbReference type="OrthoDB" id="9810at2157"/>
<accession>F4G1F4</accession>
<evidence type="ECO:0000313" key="5">
    <source>
        <dbReference type="EMBL" id="AEB94767.1"/>
    </source>
</evidence>
<dbReference type="InterPro" id="IPR003016">
    <property type="entry name" value="2-oxoA_DH_lipoyl-BS"/>
</dbReference>
<dbReference type="InterPro" id="IPR033753">
    <property type="entry name" value="GCV_H/Fam206"/>
</dbReference>
<proteinExistence type="inferred from homology"/>
<comment type="similarity">
    <text evidence="1 3">Belongs to the GcvH family.</text>
</comment>
<evidence type="ECO:0000256" key="2">
    <source>
        <dbReference type="ARBA" id="ARBA00022823"/>
    </source>
</evidence>
<dbReference type="Proteomes" id="UP000007812">
    <property type="component" value="Chromosome"/>
</dbReference>
<keyword evidence="2 3" id="KW-0450">Lipoyl</keyword>
<dbReference type="Pfam" id="PF01597">
    <property type="entry name" value="GCV_H"/>
    <property type="match status" value="1"/>
</dbReference>
<protein>
    <recommendedName>
        <fullName evidence="3">Probable glycine cleavage system H protein</fullName>
    </recommendedName>
</protein>
<dbReference type="HAMAP" id="MF_00272">
    <property type="entry name" value="GcvH"/>
    <property type="match status" value="1"/>
</dbReference>
<evidence type="ECO:0000256" key="3">
    <source>
        <dbReference type="HAMAP-Rule" id="MF_00272"/>
    </source>
</evidence>
<dbReference type="STRING" id="1006006.Mcup_0662"/>
<reference evidence="5 6" key="1">
    <citation type="journal article" date="2011" name="J. Bacteriol.">
        <title>Complete genome sequence of Metallosphaera cuprina, a metal sulfide-oxidizing archaeon from a hot spring.</title>
        <authorList>
            <person name="Liu L.J."/>
            <person name="You X.Y."/>
            <person name="Zheng H."/>
            <person name="Wang S."/>
            <person name="Jiang C.Y."/>
            <person name="Liu S.J."/>
        </authorList>
    </citation>
    <scope>NUCLEOTIDE SEQUENCE [LARGE SCALE GENOMIC DNA]</scope>
    <source>
        <strain evidence="5 6">Ar-4</strain>
    </source>
</reference>
<name>F4G1F4_METCR</name>
<dbReference type="eggNOG" id="arCOG01303">
    <property type="taxonomic scope" value="Archaea"/>
</dbReference>
<dbReference type="Gene3D" id="2.40.50.100">
    <property type="match status" value="1"/>
</dbReference>
<dbReference type="KEGG" id="mcn:Mcup_0662"/>
<sequence length="138" mass="15775">MEINGFSFPEELLYDPEKHVWLKLDGNLATLGITDLGQYMTGKIFQVSTKNVGDKITSRTPVFTIESAKWVGKFRFPITGEVIEVNKEVIDNSGLLNEDPYKNWIVKIKVDSIDRNAFKPLSEVIQLFEREAGRIVKR</sequence>
<dbReference type="GeneID" id="10492853"/>
<dbReference type="PANTHER" id="PTHR11715:SF3">
    <property type="entry name" value="GLYCINE CLEAVAGE SYSTEM H PROTEIN-RELATED"/>
    <property type="match status" value="1"/>
</dbReference>
<dbReference type="RefSeq" id="WP_013737265.1">
    <property type="nucleotide sequence ID" value="NC_015435.1"/>
</dbReference>
<comment type="function">
    <text evidence="3">The glycine cleavage system catalyzes the degradation of glycine. The H protein shuttles the methylamine group of glycine from the P protein to the T protein.</text>
</comment>
<keyword evidence="6" id="KW-1185">Reference proteome</keyword>
<organism evidence="5 6">
    <name type="scientific">Metallosphaera cuprina (strain Ar-4)</name>
    <dbReference type="NCBI Taxonomy" id="1006006"/>
    <lineage>
        <taxon>Archaea</taxon>
        <taxon>Thermoproteota</taxon>
        <taxon>Thermoprotei</taxon>
        <taxon>Sulfolobales</taxon>
        <taxon>Sulfolobaceae</taxon>
        <taxon>Metallosphaera</taxon>
    </lineage>
</organism>
<dbReference type="GO" id="GO:0005737">
    <property type="term" value="C:cytoplasm"/>
    <property type="evidence" value="ECO:0007669"/>
    <property type="project" value="TreeGrafter"/>
</dbReference>
<evidence type="ECO:0000256" key="1">
    <source>
        <dbReference type="ARBA" id="ARBA00009249"/>
    </source>
</evidence>
<dbReference type="PATRIC" id="fig|1006006.8.peg.663"/>
<comment type="subunit">
    <text evidence="3">The glycine cleavage system is composed of four proteins: P, T, L and H.</text>
</comment>
<dbReference type="SUPFAM" id="SSF51230">
    <property type="entry name" value="Single hybrid motif"/>
    <property type="match status" value="1"/>
</dbReference>
<dbReference type="CDD" id="cd06848">
    <property type="entry name" value="GCS_H"/>
    <property type="match status" value="1"/>
</dbReference>
<dbReference type="PANTHER" id="PTHR11715">
    <property type="entry name" value="GLYCINE CLEAVAGE SYSTEM H PROTEIN"/>
    <property type="match status" value="1"/>
</dbReference>
<dbReference type="PROSITE" id="PS50968">
    <property type="entry name" value="BIOTINYL_LIPOYL"/>
    <property type="match status" value="1"/>
</dbReference>
<dbReference type="PROSITE" id="PS00189">
    <property type="entry name" value="LIPOYL"/>
    <property type="match status" value="1"/>
</dbReference>
<dbReference type="InterPro" id="IPR011053">
    <property type="entry name" value="Single_hybrid_motif"/>
</dbReference>